<proteinExistence type="predicted"/>
<dbReference type="InterPro" id="IPR016161">
    <property type="entry name" value="Ald_DH/histidinol_DH"/>
</dbReference>
<dbReference type="EMBL" id="JASPKZ010002228">
    <property type="protein sequence ID" value="KAJ9596157.1"/>
    <property type="molecule type" value="Genomic_DNA"/>
</dbReference>
<dbReference type="GO" id="GO:0004777">
    <property type="term" value="F:succinate-semialdehyde dehydrogenase (NAD+) activity"/>
    <property type="evidence" value="ECO:0007669"/>
    <property type="project" value="TreeGrafter"/>
</dbReference>
<evidence type="ECO:0000313" key="3">
    <source>
        <dbReference type="EMBL" id="KAJ9596157.1"/>
    </source>
</evidence>
<accession>A0AAD8ENK8</accession>
<reference evidence="3" key="1">
    <citation type="journal article" date="2023" name="IScience">
        <title>Live-bearing cockroach genome reveals convergent evolutionary mechanisms linked to viviparity in insects and beyond.</title>
        <authorList>
            <person name="Fouks B."/>
            <person name="Harrison M.C."/>
            <person name="Mikhailova A.A."/>
            <person name="Marchal E."/>
            <person name="English S."/>
            <person name="Carruthers M."/>
            <person name="Jennings E.C."/>
            <person name="Chiamaka E.L."/>
            <person name="Frigard R.A."/>
            <person name="Pippel M."/>
            <person name="Attardo G.M."/>
            <person name="Benoit J.B."/>
            <person name="Bornberg-Bauer E."/>
            <person name="Tobe S.S."/>
        </authorList>
    </citation>
    <scope>NUCLEOTIDE SEQUENCE</scope>
    <source>
        <strain evidence="3">Stay&amp;Tobe</strain>
    </source>
</reference>
<evidence type="ECO:0000259" key="2">
    <source>
        <dbReference type="Pfam" id="PF00171"/>
    </source>
</evidence>
<feature type="non-terminal residue" evidence="3">
    <location>
        <position position="200"/>
    </location>
</feature>
<dbReference type="Proteomes" id="UP001233999">
    <property type="component" value="Unassembled WGS sequence"/>
</dbReference>
<dbReference type="InterPro" id="IPR015590">
    <property type="entry name" value="Aldehyde_DH_dom"/>
</dbReference>
<dbReference type="PANTHER" id="PTHR43353">
    <property type="entry name" value="SUCCINATE-SEMIALDEHYDE DEHYDROGENASE, MITOCHONDRIAL"/>
    <property type="match status" value="1"/>
</dbReference>
<dbReference type="AlphaFoldDB" id="A0AAD8ENK8"/>
<dbReference type="PANTHER" id="PTHR43353:SF5">
    <property type="entry name" value="SUCCINATE-SEMIALDEHYDE DEHYDROGENASE, MITOCHONDRIAL"/>
    <property type="match status" value="1"/>
</dbReference>
<dbReference type="GO" id="GO:0005739">
    <property type="term" value="C:mitochondrion"/>
    <property type="evidence" value="ECO:0007669"/>
    <property type="project" value="TreeGrafter"/>
</dbReference>
<organism evidence="3 4">
    <name type="scientific">Diploptera punctata</name>
    <name type="common">Pacific beetle cockroach</name>
    <dbReference type="NCBI Taxonomy" id="6984"/>
    <lineage>
        <taxon>Eukaryota</taxon>
        <taxon>Metazoa</taxon>
        <taxon>Ecdysozoa</taxon>
        <taxon>Arthropoda</taxon>
        <taxon>Hexapoda</taxon>
        <taxon>Insecta</taxon>
        <taxon>Pterygota</taxon>
        <taxon>Neoptera</taxon>
        <taxon>Polyneoptera</taxon>
        <taxon>Dictyoptera</taxon>
        <taxon>Blattodea</taxon>
        <taxon>Blaberoidea</taxon>
        <taxon>Blaberidae</taxon>
        <taxon>Diplopterinae</taxon>
        <taxon>Diploptera</taxon>
    </lineage>
</organism>
<protein>
    <recommendedName>
        <fullName evidence="2">Aldehyde dehydrogenase domain-containing protein</fullName>
    </recommendedName>
</protein>
<dbReference type="Gene3D" id="3.40.605.10">
    <property type="entry name" value="Aldehyde Dehydrogenase, Chain A, domain 1"/>
    <property type="match status" value="1"/>
</dbReference>
<comment type="caution">
    <text evidence="3">The sequence shown here is derived from an EMBL/GenBank/DDBJ whole genome shotgun (WGS) entry which is preliminary data.</text>
</comment>
<dbReference type="InterPro" id="IPR050740">
    <property type="entry name" value="Aldehyde_DH_Superfamily"/>
</dbReference>
<dbReference type="GO" id="GO:0009450">
    <property type="term" value="P:gamma-aminobutyric acid catabolic process"/>
    <property type="evidence" value="ECO:0007669"/>
    <property type="project" value="TreeGrafter"/>
</dbReference>
<gene>
    <name evidence="3" type="ORF">L9F63_027220</name>
</gene>
<sequence length="200" mass="22256">LWKDSDESDKVGEGERNREQTDDHVFDLPLVRDKAFVNGAWISARSGKTFDVINPATGTVVGQVPDMDADDTKKAIEAASESFKTWQYTTAKERSVYLRRWYEVLVKHQDELATIITAEAGKPFKESLGEVTYGNSFIEWFSEEARRTYGEVISSQTATKEMLLIKQPIGVAGLITPWNFPIAMITRKAGAAIAAGVHVL</sequence>
<keyword evidence="1" id="KW-0560">Oxidoreductase</keyword>
<dbReference type="Pfam" id="PF00171">
    <property type="entry name" value="Aldedh"/>
    <property type="match status" value="1"/>
</dbReference>
<name>A0AAD8ENK8_DIPPU</name>
<reference evidence="3" key="2">
    <citation type="submission" date="2023-05" db="EMBL/GenBank/DDBJ databases">
        <authorList>
            <person name="Fouks B."/>
        </authorList>
    </citation>
    <scope>NUCLEOTIDE SEQUENCE</scope>
    <source>
        <strain evidence="3">Stay&amp;Tobe</strain>
        <tissue evidence="3">Testes</tissue>
    </source>
</reference>
<keyword evidence="4" id="KW-1185">Reference proteome</keyword>
<dbReference type="FunFam" id="3.40.605.10:FF:000063">
    <property type="entry name" value="Succinate-semialdehyde dehydrogenase, mitochondrial"/>
    <property type="match status" value="1"/>
</dbReference>
<evidence type="ECO:0000313" key="4">
    <source>
        <dbReference type="Proteomes" id="UP001233999"/>
    </source>
</evidence>
<feature type="domain" description="Aldehyde dehydrogenase" evidence="2">
    <location>
        <begin position="41"/>
        <end position="199"/>
    </location>
</feature>
<dbReference type="InterPro" id="IPR016162">
    <property type="entry name" value="Ald_DH_N"/>
</dbReference>
<evidence type="ECO:0000256" key="1">
    <source>
        <dbReference type="ARBA" id="ARBA00023002"/>
    </source>
</evidence>
<dbReference type="SUPFAM" id="SSF53720">
    <property type="entry name" value="ALDH-like"/>
    <property type="match status" value="1"/>
</dbReference>